<reference evidence="6" key="1">
    <citation type="journal article" date="2019" name="Int. J. Syst. Evol. Microbiol.">
        <title>The Global Catalogue of Microorganisms (GCM) 10K type strain sequencing project: providing services to taxonomists for standard genome sequencing and annotation.</title>
        <authorList>
            <consortium name="The Broad Institute Genomics Platform"/>
            <consortium name="The Broad Institute Genome Sequencing Center for Infectious Disease"/>
            <person name="Wu L."/>
            <person name="Ma J."/>
        </authorList>
    </citation>
    <scope>NUCLEOTIDE SEQUENCE [LARGE SCALE GENOMIC DNA]</scope>
    <source>
        <strain evidence="6">JCM 17494</strain>
    </source>
</reference>
<dbReference type="InterPro" id="IPR038261">
    <property type="entry name" value="GPP34-like_sf"/>
</dbReference>
<dbReference type="InterPro" id="IPR008628">
    <property type="entry name" value="GPP34-like"/>
</dbReference>
<accession>A0ABP7A0G3</accession>
<dbReference type="Gene3D" id="1.10.3630.10">
    <property type="entry name" value="yeast vps74-n-term truncation variant domain like"/>
    <property type="match status" value="1"/>
</dbReference>
<protein>
    <recommendedName>
        <fullName evidence="7">Golgi phosphoprotein 3 (GPP34)</fullName>
    </recommendedName>
</protein>
<evidence type="ECO:0000256" key="3">
    <source>
        <dbReference type="ARBA" id="ARBA00023121"/>
    </source>
</evidence>
<dbReference type="RefSeq" id="WP_346127187.1">
    <property type="nucleotide sequence ID" value="NZ_BAABBE010000001.1"/>
</dbReference>
<name>A0ABP7A0G3_9PSEU</name>
<evidence type="ECO:0008006" key="7">
    <source>
        <dbReference type="Google" id="ProtNLM"/>
    </source>
</evidence>
<evidence type="ECO:0000256" key="1">
    <source>
        <dbReference type="ARBA" id="ARBA00004255"/>
    </source>
</evidence>
<evidence type="ECO:0000313" key="5">
    <source>
        <dbReference type="EMBL" id="GAA3621552.1"/>
    </source>
</evidence>
<sequence>MLPEDLMLLSIDEDDGRVLMDTTSIHNALAGAVLLELVNAGRVAFEPDGKKLAVVDPAPLPNEFLQESLSRLNKPMKPQRAVERFRTHVRDNVMAQLEGRGVLSVEKTKMLGIFPTKSYVIQDRRAISDVRDAVGDVAFGHRAPDERTGALISLLYAVKALHKVLDGDKREMNARAKESSAANWTGAAVQKAMEAVQVAVMAAVVASTAVAAGGGSS</sequence>
<keyword evidence="4" id="KW-0472">Membrane</keyword>
<evidence type="ECO:0000313" key="6">
    <source>
        <dbReference type="Proteomes" id="UP001500711"/>
    </source>
</evidence>
<keyword evidence="6" id="KW-1185">Reference proteome</keyword>
<comment type="caution">
    <text evidence="5">The sequence shown here is derived from an EMBL/GenBank/DDBJ whole genome shotgun (WGS) entry which is preliminary data.</text>
</comment>
<evidence type="ECO:0000256" key="4">
    <source>
        <dbReference type="ARBA" id="ARBA00023136"/>
    </source>
</evidence>
<gene>
    <name evidence="5" type="ORF">GCM10022267_04660</name>
</gene>
<dbReference type="Proteomes" id="UP001500711">
    <property type="component" value="Unassembled WGS sequence"/>
</dbReference>
<dbReference type="EMBL" id="BAABBE010000001">
    <property type="protein sequence ID" value="GAA3621552.1"/>
    <property type="molecule type" value="Genomic_DNA"/>
</dbReference>
<evidence type="ECO:0000256" key="2">
    <source>
        <dbReference type="ARBA" id="ARBA00023034"/>
    </source>
</evidence>
<proteinExistence type="predicted"/>
<comment type="subcellular location">
    <subcellularLocation>
        <location evidence="1">Golgi apparatus membrane</location>
        <topology evidence="1">Peripheral membrane protein</topology>
        <orientation evidence="1">Cytoplasmic side</orientation>
    </subcellularLocation>
</comment>
<organism evidence="5 6">
    <name type="scientific">Lentzea roselyniae</name>
    <dbReference type="NCBI Taxonomy" id="531940"/>
    <lineage>
        <taxon>Bacteria</taxon>
        <taxon>Bacillati</taxon>
        <taxon>Actinomycetota</taxon>
        <taxon>Actinomycetes</taxon>
        <taxon>Pseudonocardiales</taxon>
        <taxon>Pseudonocardiaceae</taxon>
        <taxon>Lentzea</taxon>
    </lineage>
</organism>
<keyword evidence="2" id="KW-0333">Golgi apparatus</keyword>
<keyword evidence="3" id="KW-0446">Lipid-binding</keyword>
<dbReference type="Pfam" id="PF05719">
    <property type="entry name" value="GPP34"/>
    <property type="match status" value="1"/>
</dbReference>